<dbReference type="AlphaFoldDB" id="A0A9P4VRY8"/>
<dbReference type="PANTHER" id="PTHR28080">
    <property type="entry name" value="PEROXISOMAL BIOGENESIS FACTOR 3"/>
    <property type="match status" value="1"/>
</dbReference>
<keyword evidence="4" id="KW-1185">Reference proteome</keyword>
<keyword evidence="2" id="KW-1133">Transmembrane helix</keyword>
<feature type="transmembrane region" description="Helical" evidence="2">
    <location>
        <begin position="16"/>
        <end position="34"/>
    </location>
</feature>
<evidence type="ECO:0000256" key="2">
    <source>
        <dbReference type="SAM" id="Phobius"/>
    </source>
</evidence>
<dbReference type="OrthoDB" id="45930at2759"/>
<dbReference type="PANTHER" id="PTHR28080:SF1">
    <property type="entry name" value="PEROXISOMAL BIOGENESIS FACTOR 3"/>
    <property type="match status" value="1"/>
</dbReference>
<dbReference type="Proteomes" id="UP000799429">
    <property type="component" value="Unassembled WGS sequence"/>
</dbReference>
<sequence length="514" mass="56671">MIKATRNWIRRNRTNFAVGAGVLGVGYIAGQYVLGKITETRQRMSDDRIAKENLRRRFQNNQEDCTHTVLAIVGRAAEEIVTALPVEQTVAELQKQKAERLAKSARQLDQGASDTPSGSVSAAEDDGRSLASFQTESYVHASQVGDATSTPGGEEGPRLRKSKAQLWSEMKISSITRTFTLIYTLCLLTLFTRIQLNLLGRRNYLASVVLLATPQPQGTINLENNDDDNFEHAYGNDYQTNREYLSYCWWLLHRGCKDIMEKVKKAVKEVFGPLDPREDITLERLSELTLEARKKIEGVTEEERKSQRWLHYLLPPQDREEYVLREAGMLSPSAPSTVTSPSLRRLLDETSDLIDSPSFSYVQTLLLDAAFSLLIDTKMASLAFKIPPISASTARVQEIVGSDTKTKVANTLAIFTRQAHSIGSSGPNEYLTAIEGVRDLEAFSAVIFSSNFDYESPEAGAGVEGLEASRPGTAGTEKPEEPRSTSGGDASLVGAESQFESAWGKALAKEDGMS</sequence>
<accession>A0A9P4VRY8</accession>
<dbReference type="InterPro" id="IPR006966">
    <property type="entry name" value="Peroxin-3"/>
</dbReference>
<protein>
    <submittedName>
        <fullName evidence="3">Peroxisomal membrane protein</fullName>
    </submittedName>
</protein>
<evidence type="ECO:0000313" key="4">
    <source>
        <dbReference type="Proteomes" id="UP000799429"/>
    </source>
</evidence>
<reference evidence="3" key="1">
    <citation type="journal article" date="2020" name="Stud. Mycol.">
        <title>101 Dothideomycetes genomes: a test case for predicting lifestyles and emergence of pathogens.</title>
        <authorList>
            <person name="Haridas S."/>
            <person name="Albert R."/>
            <person name="Binder M."/>
            <person name="Bloem J."/>
            <person name="Labutti K."/>
            <person name="Salamov A."/>
            <person name="Andreopoulos B."/>
            <person name="Baker S."/>
            <person name="Barry K."/>
            <person name="Bills G."/>
            <person name="Bluhm B."/>
            <person name="Cannon C."/>
            <person name="Castanera R."/>
            <person name="Culley D."/>
            <person name="Daum C."/>
            <person name="Ezra D."/>
            <person name="Gonzalez J."/>
            <person name="Henrissat B."/>
            <person name="Kuo A."/>
            <person name="Liang C."/>
            <person name="Lipzen A."/>
            <person name="Lutzoni F."/>
            <person name="Magnuson J."/>
            <person name="Mondo S."/>
            <person name="Nolan M."/>
            <person name="Ohm R."/>
            <person name="Pangilinan J."/>
            <person name="Park H.-J."/>
            <person name="Ramirez L."/>
            <person name="Alfaro M."/>
            <person name="Sun H."/>
            <person name="Tritt A."/>
            <person name="Yoshinaga Y."/>
            <person name="Zwiers L.-H."/>
            <person name="Turgeon B."/>
            <person name="Goodwin S."/>
            <person name="Spatafora J."/>
            <person name="Crous P."/>
            <person name="Grigoriev I."/>
        </authorList>
    </citation>
    <scope>NUCLEOTIDE SEQUENCE</scope>
    <source>
        <strain evidence="3">CBS 101060</strain>
    </source>
</reference>
<evidence type="ECO:0000256" key="1">
    <source>
        <dbReference type="SAM" id="MobiDB-lite"/>
    </source>
</evidence>
<keyword evidence="2" id="KW-0812">Transmembrane</keyword>
<name>A0A9P4VRY8_9PEZI</name>
<dbReference type="GO" id="GO:0045046">
    <property type="term" value="P:protein import into peroxisome membrane"/>
    <property type="evidence" value="ECO:0007669"/>
    <property type="project" value="TreeGrafter"/>
</dbReference>
<dbReference type="Pfam" id="PF04882">
    <property type="entry name" value="Peroxin-3"/>
    <property type="match status" value="1"/>
</dbReference>
<feature type="region of interest" description="Disordered" evidence="1">
    <location>
        <begin position="104"/>
        <end position="126"/>
    </location>
</feature>
<comment type="caution">
    <text evidence="3">The sequence shown here is derived from an EMBL/GenBank/DDBJ whole genome shotgun (WGS) entry which is preliminary data.</text>
</comment>
<evidence type="ECO:0000313" key="3">
    <source>
        <dbReference type="EMBL" id="KAF2841483.1"/>
    </source>
</evidence>
<gene>
    <name evidence="3" type="ORF">M501DRAFT_1014283</name>
</gene>
<feature type="region of interest" description="Disordered" evidence="1">
    <location>
        <begin position="141"/>
        <end position="160"/>
    </location>
</feature>
<dbReference type="GO" id="GO:0005778">
    <property type="term" value="C:peroxisomal membrane"/>
    <property type="evidence" value="ECO:0007669"/>
    <property type="project" value="InterPro"/>
</dbReference>
<dbReference type="EMBL" id="MU006091">
    <property type="protein sequence ID" value="KAF2841483.1"/>
    <property type="molecule type" value="Genomic_DNA"/>
</dbReference>
<organism evidence="3 4">
    <name type="scientific">Patellaria atrata CBS 101060</name>
    <dbReference type="NCBI Taxonomy" id="1346257"/>
    <lineage>
        <taxon>Eukaryota</taxon>
        <taxon>Fungi</taxon>
        <taxon>Dikarya</taxon>
        <taxon>Ascomycota</taxon>
        <taxon>Pezizomycotina</taxon>
        <taxon>Dothideomycetes</taxon>
        <taxon>Dothideomycetes incertae sedis</taxon>
        <taxon>Patellariales</taxon>
        <taxon>Patellariaceae</taxon>
        <taxon>Patellaria</taxon>
    </lineage>
</organism>
<feature type="region of interest" description="Disordered" evidence="1">
    <location>
        <begin position="459"/>
        <end position="495"/>
    </location>
</feature>
<keyword evidence="2" id="KW-0472">Membrane</keyword>
<feature type="compositionally biased region" description="Polar residues" evidence="1">
    <location>
        <begin position="110"/>
        <end position="120"/>
    </location>
</feature>
<dbReference type="GO" id="GO:0030674">
    <property type="term" value="F:protein-macromolecule adaptor activity"/>
    <property type="evidence" value="ECO:0007669"/>
    <property type="project" value="TreeGrafter"/>
</dbReference>
<proteinExistence type="predicted"/>